<comment type="caution">
    <text evidence="1">The sequence shown here is derived from an EMBL/GenBank/DDBJ whole genome shotgun (WGS) entry which is preliminary data.</text>
</comment>
<gene>
    <name evidence="1" type="ORF">PsorP6_001970</name>
</gene>
<evidence type="ECO:0000313" key="2">
    <source>
        <dbReference type="Proteomes" id="UP001163321"/>
    </source>
</evidence>
<dbReference type="EMBL" id="CM047580">
    <property type="protein sequence ID" value="KAI9920869.1"/>
    <property type="molecule type" value="Genomic_DNA"/>
</dbReference>
<dbReference type="Proteomes" id="UP001163321">
    <property type="component" value="Chromosome 1"/>
</dbReference>
<sequence>MATSPTKSRRTRHIEQRWHFVREQVMRGVLQLIKVRGEADPADSFTKPLDKYKLSKFTSDFGVGHDLVLFETAASRSAFVNQFCGSLPAIRSGGLATCQRRWAGDASGLWVIAK</sequence>
<proteinExistence type="predicted"/>
<accession>A0ACC0WS34</accession>
<keyword evidence="2" id="KW-1185">Reference proteome</keyword>
<evidence type="ECO:0000313" key="1">
    <source>
        <dbReference type="EMBL" id="KAI9920869.1"/>
    </source>
</evidence>
<reference evidence="1 2" key="1">
    <citation type="journal article" date="2022" name="bioRxiv">
        <title>The genome of the oomycete Peronosclerospora sorghi, a cosmopolitan pathogen of maize and sorghum, is inflated with dispersed pseudogenes.</title>
        <authorList>
            <person name="Fletcher K."/>
            <person name="Martin F."/>
            <person name="Isakeit T."/>
            <person name="Cavanaugh K."/>
            <person name="Magill C."/>
            <person name="Michelmore R."/>
        </authorList>
    </citation>
    <scope>NUCLEOTIDE SEQUENCE [LARGE SCALE GENOMIC DNA]</scope>
    <source>
        <strain evidence="1">P6</strain>
    </source>
</reference>
<name>A0ACC0WS34_9STRA</name>
<organism evidence="1 2">
    <name type="scientific">Peronosclerospora sorghi</name>
    <dbReference type="NCBI Taxonomy" id="230839"/>
    <lineage>
        <taxon>Eukaryota</taxon>
        <taxon>Sar</taxon>
        <taxon>Stramenopiles</taxon>
        <taxon>Oomycota</taxon>
        <taxon>Peronosporomycetes</taxon>
        <taxon>Peronosporales</taxon>
        <taxon>Peronosporaceae</taxon>
        <taxon>Peronosclerospora</taxon>
    </lineage>
</organism>
<protein>
    <submittedName>
        <fullName evidence="1">Uncharacterized protein</fullName>
    </submittedName>
</protein>